<protein>
    <submittedName>
        <fullName evidence="2">Uncharacterized protein</fullName>
    </submittedName>
</protein>
<keyword evidence="1" id="KW-1133">Transmembrane helix</keyword>
<sequence length="266" mass="30428">MRKFGQAVFGTVAGQIIFWVVVGVMLPAVLEELFALNDMLSKPIRRLAEWKADNTLEGRLKFIILFIVYASPVALIAGFLASRRKSGENAAVMPPYRSRSNYERLIADVKETVSSRDATSELKAEKINLLFDALIEDVCHLFQVQRSGVRAVLVINNRGRHKLTSWRWGRACTPDQDRMDYKAIDKFLETELTYPTWEQVKSHFDHTDSDTLLFIRNSGKLGLGCLIAIENSIDLEAHLQEWEHIVRPFTMLGHMDKLVRFVVNYT</sequence>
<reference evidence="3" key="1">
    <citation type="submission" date="2016-10" db="EMBL/GenBank/DDBJ databases">
        <authorList>
            <person name="Varghese N."/>
            <person name="Submissions S."/>
        </authorList>
    </citation>
    <scope>NUCLEOTIDE SEQUENCE [LARGE SCALE GENOMIC DNA]</scope>
    <source>
        <strain evidence="3">CGMCC 1.10784</strain>
    </source>
</reference>
<dbReference type="AlphaFoldDB" id="A0A1I1VQ20"/>
<evidence type="ECO:0000313" key="2">
    <source>
        <dbReference type="EMBL" id="SFD83133.1"/>
    </source>
</evidence>
<dbReference type="EMBL" id="FOMT01000001">
    <property type="protein sequence ID" value="SFD83133.1"/>
    <property type="molecule type" value="Genomic_DNA"/>
</dbReference>
<gene>
    <name evidence="2" type="ORF">SAMN05216378_1632</name>
</gene>
<keyword evidence="3" id="KW-1185">Reference proteome</keyword>
<dbReference type="Proteomes" id="UP000198855">
    <property type="component" value="Unassembled WGS sequence"/>
</dbReference>
<accession>A0A1I1VQ20</accession>
<dbReference type="OrthoDB" id="2582267at2"/>
<organism evidence="2 3">
    <name type="scientific">Paenibacillus catalpae</name>
    <dbReference type="NCBI Taxonomy" id="1045775"/>
    <lineage>
        <taxon>Bacteria</taxon>
        <taxon>Bacillati</taxon>
        <taxon>Bacillota</taxon>
        <taxon>Bacilli</taxon>
        <taxon>Bacillales</taxon>
        <taxon>Paenibacillaceae</taxon>
        <taxon>Paenibacillus</taxon>
    </lineage>
</organism>
<feature type="transmembrane region" description="Helical" evidence="1">
    <location>
        <begin position="7"/>
        <end position="30"/>
    </location>
</feature>
<keyword evidence="1" id="KW-0472">Membrane</keyword>
<feature type="transmembrane region" description="Helical" evidence="1">
    <location>
        <begin position="62"/>
        <end position="81"/>
    </location>
</feature>
<dbReference type="STRING" id="1045775.SAMN05216378_1632"/>
<name>A0A1I1VQ20_9BACL</name>
<proteinExistence type="predicted"/>
<evidence type="ECO:0000313" key="3">
    <source>
        <dbReference type="Proteomes" id="UP000198855"/>
    </source>
</evidence>
<keyword evidence="1" id="KW-0812">Transmembrane</keyword>
<evidence type="ECO:0000256" key="1">
    <source>
        <dbReference type="SAM" id="Phobius"/>
    </source>
</evidence>
<dbReference type="RefSeq" id="WP_091183150.1">
    <property type="nucleotide sequence ID" value="NZ_FOMT01000001.1"/>
</dbReference>